<protein>
    <submittedName>
        <fullName evidence="1">TIGR02757 family protein</fullName>
    </submittedName>
</protein>
<evidence type="ECO:0000313" key="1">
    <source>
        <dbReference type="EMBL" id="PTL35129.1"/>
    </source>
</evidence>
<dbReference type="GO" id="GO:0006281">
    <property type="term" value="P:DNA repair"/>
    <property type="evidence" value="ECO:0007669"/>
    <property type="project" value="InterPro"/>
</dbReference>
<dbReference type="AlphaFoldDB" id="A0A2T4TVJ5"/>
<accession>A0A2T4TVJ5</accession>
<dbReference type="GO" id="GO:0003824">
    <property type="term" value="F:catalytic activity"/>
    <property type="evidence" value="ECO:0007669"/>
    <property type="project" value="InterPro"/>
</dbReference>
<keyword evidence="2" id="KW-1185">Reference proteome</keyword>
<dbReference type="InterPro" id="IPR011257">
    <property type="entry name" value="DNA_glycosylase"/>
</dbReference>
<dbReference type="NCBIfam" id="TIGR02757">
    <property type="entry name" value="TIGR02757 family protein"/>
    <property type="match status" value="1"/>
</dbReference>
<dbReference type="Pfam" id="PF09674">
    <property type="entry name" value="DUF2400"/>
    <property type="match status" value="1"/>
</dbReference>
<dbReference type="InterPro" id="IPR014127">
    <property type="entry name" value="CHP02757"/>
</dbReference>
<dbReference type="RefSeq" id="WP_107563753.1">
    <property type="nucleotide sequence ID" value="NZ_NVQC01000030.1"/>
</dbReference>
<comment type="caution">
    <text evidence="1">The sequence shown here is derived from an EMBL/GenBank/DDBJ whole genome shotgun (WGS) entry which is preliminary data.</text>
</comment>
<dbReference type="OrthoDB" id="9773332at2"/>
<evidence type="ECO:0000313" key="2">
    <source>
        <dbReference type="Proteomes" id="UP000241436"/>
    </source>
</evidence>
<reference evidence="1 2" key="1">
    <citation type="submission" date="2017-09" db="EMBL/GenBank/DDBJ databases">
        <title>Bloom of a denitrifying methanotroph, Candidatus Methylomirabilis limnetica, in a deep stratified lake.</title>
        <authorList>
            <person name="Graf J.S."/>
            <person name="Marchant H.K."/>
            <person name="Tienken D."/>
            <person name="Hach P.F."/>
            <person name="Brand A."/>
            <person name="Schubert C.J."/>
            <person name="Kuypers M.M."/>
            <person name="Milucka J."/>
        </authorList>
    </citation>
    <scope>NUCLEOTIDE SEQUENCE [LARGE SCALE GENOMIC DNA]</scope>
    <source>
        <strain evidence="1 2">Zug</strain>
    </source>
</reference>
<organism evidence="1 2">
    <name type="scientific">Candidatus Methylomirabilis limnetica</name>
    <dbReference type="NCBI Taxonomy" id="2033718"/>
    <lineage>
        <taxon>Bacteria</taxon>
        <taxon>Candidatus Methylomirabilota</taxon>
        <taxon>Candidatus Methylomirabilia</taxon>
        <taxon>Candidatus Methylomirabilales</taxon>
        <taxon>Candidatus Methylomirabilaceae</taxon>
        <taxon>Candidatus Methylomirabilis</taxon>
    </lineage>
</organism>
<dbReference type="SUPFAM" id="SSF48150">
    <property type="entry name" value="DNA-glycosylase"/>
    <property type="match status" value="1"/>
</dbReference>
<dbReference type="Proteomes" id="UP000241436">
    <property type="component" value="Unassembled WGS sequence"/>
</dbReference>
<dbReference type="EMBL" id="NVQC01000030">
    <property type="protein sequence ID" value="PTL35129.1"/>
    <property type="molecule type" value="Genomic_DNA"/>
</dbReference>
<proteinExistence type="predicted"/>
<name>A0A2T4TVJ5_9BACT</name>
<reference evidence="2" key="2">
    <citation type="journal article" date="2018" name="Environ. Microbiol.">
        <title>Bloom of a denitrifying methanotroph, 'Candidatus Methylomirabilis limnetica', in a deep stratified lake.</title>
        <authorList>
            <person name="Graf J.S."/>
            <person name="Mayr M.J."/>
            <person name="Marchant H.K."/>
            <person name="Tienken D."/>
            <person name="Hach P.F."/>
            <person name="Brand A."/>
            <person name="Schubert C.J."/>
            <person name="Kuypers M.M."/>
            <person name="Milucka J."/>
        </authorList>
    </citation>
    <scope>NUCLEOTIDE SEQUENCE [LARGE SCALE GENOMIC DNA]</scope>
    <source>
        <strain evidence="2">Zug</strain>
    </source>
</reference>
<sequence>MAVRSNAQLKQLLDELYHRYSRPVFLSTSALSIPHQYASPEDREIAAFVTASLAYGNVKQIHRSANTALDAMGDSPARFIRRFDPTRDPARFQHFVHRFNSGVDLALLCHLLHQAIAAEGSLQAFFLKGYDPTHDDIGPALNSFVERMLSLDVSAFYPSGTLPAKTGVRFFFPSPAQGSACKRLNLFLRWMVRRGDEIDFGIWTAVSPAKLIVPLDTHVARISQQLGLTRVKQPNWRMAKEVTQRLRAFDPEDPVKYDFALCRLGVLKQPIPGSER</sequence>
<gene>
    <name evidence="1" type="ORF">CLG94_11655</name>
</gene>